<dbReference type="InterPro" id="IPR012997">
    <property type="entry name" value="RplA"/>
</dbReference>
<feature type="signal peptide" evidence="3">
    <location>
        <begin position="1"/>
        <end position="21"/>
    </location>
</feature>
<dbReference type="SUPFAM" id="SSF50685">
    <property type="entry name" value="Barwin-like endoglucanases"/>
    <property type="match status" value="1"/>
</dbReference>
<dbReference type="Pfam" id="PF03330">
    <property type="entry name" value="DPBB_1"/>
    <property type="match status" value="1"/>
</dbReference>
<dbReference type="Gene3D" id="2.40.40.10">
    <property type="entry name" value="RlpA-like domain"/>
    <property type="match status" value="1"/>
</dbReference>
<name>A0ABV5J4P3_9BACT</name>
<dbReference type="HAMAP" id="MF_02071">
    <property type="entry name" value="RlpA"/>
    <property type="match status" value="1"/>
</dbReference>
<proteinExistence type="inferred from homology"/>
<organism evidence="6 7">
    <name type="scientific">Echinicola jeungdonensis</name>
    <dbReference type="NCBI Taxonomy" id="709343"/>
    <lineage>
        <taxon>Bacteria</taxon>
        <taxon>Pseudomonadati</taxon>
        <taxon>Bacteroidota</taxon>
        <taxon>Cytophagia</taxon>
        <taxon>Cytophagales</taxon>
        <taxon>Cyclobacteriaceae</taxon>
        <taxon>Echinicola</taxon>
    </lineage>
</organism>
<evidence type="ECO:0000256" key="4">
    <source>
        <dbReference type="RuleBase" id="RU003495"/>
    </source>
</evidence>
<dbReference type="InterPro" id="IPR034718">
    <property type="entry name" value="RlpA"/>
</dbReference>
<reference evidence="6 7" key="1">
    <citation type="submission" date="2024-09" db="EMBL/GenBank/DDBJ databases">
        <authorList>
            <person name="Sun Q."/>
            <person name="Mori K."/>
        </authorList>
    </citation>
    <scope>NUCLEOTIDE SEQUENCE [LARGE SCALE GENOMIC DNA]</scope>
    <source>
        <strain evidence="6 7">CECT 7682</strain>
    </source>
</reference>
<comment type="caution">
    <text evidence="6">The sequence shown here is derived from an EMBL/GenBank/DDBJ whole genome shotgun (WGS) entry which is preliminary data.</text>
</comment>
<comment type="function">
    <text evidence="3">Lytic transglycosylase with a strong preference for naked glycan strands that lack stem peptides.</text>
</comment>
<dbReference type="CDD" id="cd22268">
    <property type="entry name" value="DPBB_RlpA-like"/>
    <property type="match status" value="1"/>
</dbReference>
<dbReference type="Proteomes" id="UP001589654">
    <property type="component" value="Unassembled WGS sequence"/>
</dbReference>
<dbReference type="PANTHER" id="PTHR34183">
    <property type="entry name" value="ENDOLYTIC PEPTIDOGLYCAN TRANSGLYCOSYLASE RLPA"/>
    <property type="match status" value="1"/>
</dbReference>
<evidence type="ECO:0000256" key="2">
    <source>
        <dbReference type="ARBA" id="ARBA00023316"/>
    </source>
</evidence>
<evidence type="ECO:0000313" key="7">
    <source>
        <dbReference type="Proteomes" id="UP001589654"/>
    </source>
</evidence>
<dbReference type="EC" id="4.2.2.-" evidence="3"/>
<dbReference type="InterPro" id="IPR036908">
    <property type="entry name" value="RlpA-like_sf"/>
</dbReference>
<evidence type="ECO:0000256" key="3">
    <source>
        <dbReference type="HAMAP-Rule" id="MF_02071"/>
    </source>
</evidence>
<comment type="similarity">
    <text evidence="3 4">Belongs to the RlpA family.</text>
</comment>
<dbReference type="InterPro" id="IPR009009">
    <property type="entry name" value="RlpA-like_DPBB"/>
</dbReference>
<accession>A0ABV5J4P3</accession>
<dbReference type="RefSeq" id="WP_290247103.1">
    <property type="nucleotide sequence ID" value="NZ_JAUFQT010000001.1"/>
</dbReference>
<evidence type="ECO:0000259" key="5">
    <source>
        <dbReference type="Pfam" id="PF03330"/>
    </source>
</evidence>
<evidence type="ECO:0000313" key="6">
    <source>
        <dbReference type="EMBL" id="MFB9211786.1"/>
    </source>
</evidence>
<evidence type="ECO:0000256" key="1">
    <source>
        <dbReference type="ARBA" id="ARBA00023239"/>
    </source>
</evidence>
<dbReference type="EMBL" id="JBHMEW010000053">
    <property type="protein sequence ID" value="MFB9211786.1"/>
    <property type="molecule type" value="Genomic_DNA"/>
</dbReference>
<keyword evidence="7" id="KW-1185">Reference proteome</keyword>
<feature type="chain" id="PRO_5044903137" description="Probable endolytic peptidoglycan transglycosylase RlpA" evidence="3">
    <location>
        <begin position="22"/>
        <end position="178"/>
    </location>
</feature>
<gene>
    <name evidence="3" type="primary">rlpA</name>
    <name evidence="6" type="ORF">ACFFUR_08210</name>
</gene>
<keyword evidence="3" id="KW-0732">Signal</keyword>
<keyword evidence="2 3" id="KW-0961">Cell wall biogenesis/degradation</keyword>
<dbReference type="NCBIfam" id="TIGR00413">
    <property type="entry name" value="rlpA"/>
    <property type="match status" value="1"/>
</dbReference>
<feature type="domain" description="RlpA-like protein double-psi beta-barrel" evidence="5">
    <location>
        <begin position="36"/>
        <end position="123"/>
    </location>
</feature>
<protein>
    <recommendedName>
        <fullName evidence="3">Probable endolytic peptidoglycan transglycosylase RlpA</fullName>
        <ecNumber evidence="3">4.2.2.-</ecNumber>
    </recommendedName>
</protein>
<sequence length="178" mass="20656" precursor="true">MNKVIFILSCCMLLMINEVWSQEGIVKEETSLVIEEGVASYYGRLFHNRKTANGEIFDMDGMTAAHKHLPFGTKLRVTNLVNGKEVIVRVNDRLPRNSKRTIDLSRGAARKLEMIKMGLAPVKLRVLKTEGIARLLQYYENIPESLRLRLYYQPLDFNKNTDYIFNRFPFEDNIDLIN</sequence>
<dbReference type="PANTHER" id="PTHR34183:SF1">
    <property type="entry name" value="ENDOLYTIC PEPTIDOGLYCAN TRANSGLYCOSYLASE RLPA"/>
    <property type="match status" value="1"/>
</dbReference>
<keyword evidence="1 3" id="KW-0456">Lyase</keyword>